<keyword evidence="2" id="KW-0812">Transmembrane</keyword>
<dbReference type="Gene3D" id="3.10.450.240">
    <property type="match status" value="1"/>
</dbReference>
<protein>
    <submittedName>
        <fullName evidence="5">Tim44 domain-containing protein</fullName>
    </submittedName>
</protein>
<reference evidence="5 6" key="1">
    <citation type="submission" date="2019-05" db="EMBL/GenBank/DDBJ databases">
        <title>OXA-830, a novel chromosomally encoded expanded-spectrum class D beta-lactamase in Aeromonas simiae.</title>
        <authorList>
            <person name="Zhou W."/>
            <person name="Chen Q."/>
        </authorList>
    </citation>
    <scope>NUCLEOTIDE SEQUENCE [LARGE SCALE GENOMIC DNA]</scope>
    <source>
        <strain evidence="5 6">A6</strain>
    </source>
</reference>
<feature type="chain" id="PRO_5023855964" evidence="3">
    <location>
        <begin position="24"/>
        <end position="290"/>
    </location>
</feature>
<keyword evidence="2" id="KW-0472">Membrane</keyword>
<dbReference type="SUPFAM" id="SSF54427">
    <property type="entry name" value="NTF2-like"/>
    <property type="match status" value="1"/>
</dbReference>
<dbReference type="SMART" id="SM00978">
    <property type="entry name" value="Tim44"/>
    <property type="match status" value="1"/>
</dbReference>
<accession>A0A5J6X0T9</accession>
<sequence length="290" mass="31380">MKKLFTLFAVLLAFVLHAPMAEAKKFGGGKSYGKSYKTAPAQPAAKPVDSKNPTLGGQQAAPKKSGLMGGLLGGLLAGGLFAWLLGSGAFEGLQAMDFVLIAALAFGVIFLLRTLRKGGAPQAARPQNAYAGYQPASAPQQPLPQAFQADSAAAQASGFTESDVPFRLPPGFDMNAFLAGARDHYRTLQEAWNTNDLEKVREYVSPELFEQLKGERAELVGEQHTEVMYVDTQLVRADHGSDWAQVSVLFTGRYMDRTENVEADIKEVWHLERDLTKAGAPWHIVGIEEA</sequence>
<evidence type="ECO:0000256" key="3">
    <source>
        <dbReference type="SAM" id="SignalP"/>
    </source>
</evidence>
<evidence type="ECO:0000313" key="5">
    <source>
        <dbReference type="EMBL" id="QFI55633.1"/>
    </source>
</evidence>
<dbReference type="InterPro" id="IPR032710">
    <property type="entry name" value="NTF2-like_dom_sf"/>
</dbReference>
<feature type="transmembrane region" description="Helical" evidence="2">
    <location>
        <begin position="67"/>
        <end position="86"/>
    </location>
</feature>
<evidence type="ECO:0000313" key="6">
    <source>
        <dbReference type="Proteomes" id="UP000594034"/>
    </source>
</evidence>
<dbReference type="PANTHER" id="PTHR41542:SF1">
    <property type="entry name" value="BLL5807 PROTEIN"/>
    <property type="match status" value="1"/>
</dbReference>
<evidence type="ECO:0000259" key="4">
    <source>
        <dbReference type="SMART" id="SM00978"/>
    </source>
</evidence>
<dbReference type="RefSeq" id="WP_193001665.1">
    <property type="nucleotide sequence ID" value="NZ_CP040449.1"/>
</dbReference>
<dbReference type="EMBL" id="CP040449">
    <property type="protein sequence ID" value="QFI55633.1"/>
    <property type="molecule type" value="Genomic_DNA"/>
</dbReference>
<feature type="region of interest" description="Disordered" evidence="1">
    <location>
        <begin position="38"/>
        <end position="61"/>
    </location>
</feature>
<feature type="transmembrane region" description="Helical" evidence="2">
    <location>
        <begin position="98"/>
        <end position="115"/>
    </location>
</feature>
<dbReference type="AlphaFoldDB" id="A0A5J6X0T9"/>
<dbReference type="PANTHER" id="PTHR41542">
    <property type="entry name" value="BLL5807 PROTEIN"/>
    <property type="match status" value="1"/>
</dbReference>
<gene>
    <name evidence="5" type="ORF">FE240_13590</name>
</gene>
<keyword evidence="2" id="KW-1133">Transmembrane helix</keyword>
<evidence type="ECO:0000256" key="2">
    <source>
        <dbReference type="SAM" id="Phobius"/>
    </source>
</evidence>
<keyword evidence="6" id="KW-1185">Reference proteome</keyword>
<keyword evidence="3" id="KW-0732">Signal</keyword>
<organism evidence="5 6">
    <name type="scientific">Aeromonas simiae</name>
    <dbReference type="NCBI Taxonomy" id="218936"/>
    <lineage>
        <taxon>Bacteria</taxon>
        <taxon>Pseudomonadati</taxon>
        <taxon>Pseudomonadota</taxon>
        <taxon>Gammaproteobacteria</taxon>
        <taxon>Aeromonadales</taxon>
        <taxon>Aeromonadaceae</taxon>
        <taxon>Aeromonas</taxon>
    </lineage>
</organism>
<dbReference type="KEGG" id="asim:FE240_13590"/>
<name>A0A5J6X0T9_9GAMM</name>
<dbReference type="InterPro" id="IPR007379">
    <property type="entry name" value="Tim44-like_dom"/>
</dbReference>
<dbReference type="Proteomes" id="UP000594034">
    <property type="component" value="Chromosome"/>
</dbReference>
<feature type="signal peptide" evidence="3">
    <location>
        <begin position="1"/>
        <end position="23"/>
    </location>
</feature>
<evidence type="ECO:0000256" key="1">
    <source>
        <dbReference type="SAM" id="MobiDB-lite"/>
    </source>
</evidence>
<feature type="domain" description="Tim44-like" evidence="4">
    <location>
        <begin position="160"/>
        <end position="289"/>
    </location>
</feature>
<proteinExistence type="predicted"/>
<dbReference type="Pfam" id="PF04280">
    <property type="entry name" value="Tim44"/>
    <property type="match status" value="1"/>
</dbReference>